<dbReference type="KEGG" id="hhg:XM38_004000"/>
<name>A0A1Z3HGP0_9CYAN</name>
<organism evidence="2 3">
    <name type="scientific">Halomicronema hongdechloris C2206</name>
    <dbReference type="NCBI Taxonomy" id="1641165"/>
    <lineage>
        <taxon>Bacteria</taxon>
        <taxon>Bacillati</taxon>
        <taxon>Cyanobacteriota</taxon>
        <taxon>Cyanophyceae</taxon>
        <taxon>Nodosilineales</taxon>
        <taxon>Nodosilineaceae</taxon>
        <taxon>Halomicronema</taxon>
    </lineage>
</organism>
<protein>
    <submittedName>
        <fullName evidence="2">Uncharacterized protein</fullName>
    </submittedName>
</protein>
<evidence type="ECO:0000313" key="2">
    <source>
        <dbReference type="EMBL" id="ASC69473.1"/>
    </source>
</evidence>
<dbReference type="AlphaFoldDB" id="A0A1Z3HGP0"/>
<dbReference type="Proteomes" id="UP000191901">
    <property type="component" value="Chromosome"/>
</dbReference>
<keyword evidence="1" id="KW-1133">Transmembrane helix</keyword>
<feature type="transmembrane region" description="Helical" evidence="1">
    <location>
        <begin position="82"/>
        <end position="104"/>
    </location>
</feature>
<keyword evidence="1" id="KW-0472">Membrane</keyword>
<keyword evidence="3" id="KW-1185">Reference proteome</keyword>
<feature type="transmembrane region" description="Helical" evidence="1">
    <location>
        <begin position="116"/>
        <end position="138"/>
    </location>
</feature>
<sequence>MVQVGYLSKTMTPTLLGRWQTRILLFGTIGLLITAIFAFCIVSPGGTVFWQVLGYVLLFGLLWDILYTLLQKLRWDHDWPAIFQLLAGIWEAVFVVMLVSAGILPGIESINFGWFLVHYTAVWLGIFITSQSLMRIWFPRWRFYGGRWL</sequence>
<dbReference type="EMBL" id="CP021983">
    <property type="protein sequence ID" value="ASC69473.1"/>
    <property type="molecule type" value="Genomic_DNA"/>
</dbReference>
<gene>
    <name evidence="2" type="ORF">XM38_004000</name>
</gene>
<feature type="transmembrane region" description="Helical" evidence="1">
    <location>
        <begin position="48"/>
        <end position="70"/>
    </location>
</feature>
<reference evidence="2 3" key="1">
    <citation type="journal article" date="2016" name="Biochim. Biophys. Acta">
        <title>Characterization of red-shifted phycobilisomes isolated from the chlorophyll f-containing cyanobacterium Halomicronema hongdechloris.</title>
        <authorList>
            <person name="Li Y."/>
            <person name="Lin Y."/>
            <person name="Garvey C.J."/>
            <person name="Birch D."/>
            <person name="Corkery R.W."/>
            <person name="Loughlin P.C."/>
            <person name="Scheer H."/>
            <person name="Willows R.D."/>
            <person name="Chen M."/>
        </authorList>
    </citation>
    <scope>NUCLEOTIDE SEQUENCE [LARGE SCALE GENOMIC DNA]</scope>
    <source>
        <strain evidence="2 3">C2206</strain>
    </source>
</reference>
<proteinExistence type="predicted"/>
<evidence type="ECO:0000313" key="3">
    <source>
        <dbReference type="Proteomes" id="UP000191901"/>
    </source>
</evidence>
<accession>A0A1Z3HGP0</accession>
<feature type="transmembrane region" description="Helical" evidence="1">
    <location>
        <begin position="21"/>
        <end position="42"/>
    </location>
</feature>
<evidence type="ECO:0000256" key="1">
    <source>
        <dbReference type="SAM" id="Phobius"/>
    </source>
</evidence>
<dbReference type="STRING" id="1641165.XM38_22160"/>
<keyword evidence="1" id="KW-0812">Transmembrane</keyword>